<name>A0AAV6IDN7_9ERIC</name>
<evidence type="ECO:0000313" key="1">
    <source>
        <dbReference type="EMBL" id="KAG5525703.1"/>
    </source>
</evidence>
<proteinExistence type="predicted"/>
<gene>
    <name evidence="1" type="ORF">RHGRI_032110</name>
</gene>
<comment type="caution">
    <text evidence="1">The sequence shown here is derived from an EMBL/GenBank/DDBJ whole genome shotgun (WGS) entry which is preliminary data.</text>
</comment>
<sequence>MLSDMDVDLEELISILESEQLPSIGLDSNASDPQTISGLPPTPFLEELLEVEKQGNYSQTLSDINADLPSIGLDSDASDPQTISGLPPTLFSEELLEVEKQGNYSQTLSDMDADLEELISILGLEQLPSIGLDSDALDPHTLPWLSLTPFFEEFSNIDADTDRRTSSYGGVGAATKFQS</sequence>
<evidence type="ECO:0000313" key="2">
    <source>
        <dbReference type="Proteomes" id="UP000823749"/>
    </source>
</evidence>
<dbReference type="AlphaFoldDB" id="A0AAV6IDN7"/>
<dbReference type="EMBL" id="JACTNZ010000011">
    <property type="protein sequence ID" value="KAG5525703.1"/>
    <property type="molecule type" value="Genomic_DNA"/>
</dbReference>
<organism evidence="1 2">
    <name type="scientific">Rhododendron griersonianum</name>
    <dbReference type="NCBI Taxonomy" id="479676"/>
    <lineage>
        <taxon>Eukaryota</taxon>
        <taxon>Viridiplantae</taxon>
        <taxon>Streptophyta</taxon>
        <taxon>Embryophyta</taxon>
        <taxon>Tracheophyta</taxon>
        <taxon>Spermatophyta</taxon>
        <taxon>Magnoliopsida</taxon>
        <taxon>eudicotyledons</taxon>
        <taxon>Gunneridae</taxon>
        <taxon>Pentapetalae</taxon>
        <taxon>asterids</taxon>
        <taxon>Ericales</taxon>
        <taxon>Ericaceae</taxon>
        <taxon>Ericoideae</taxon>
        <taxon>Rhodoreae</taxon>
        <taxon>Rhododendron</taxon>
    </lineage>
</organism>
<keyword evidence="2" id="KW-1185">Reference proteome</keyword>
<accession>A0AAV6IDN7</accession>
<dbReference type="Proteomes" id="UP000823749">
    <property type="component" value="Chromosome 11"/>
</dbReference>
<reference evidence="1" key="1">
    <citation type="submission" date="2020-08" db="EMBL/GenBank/DDBJ databases">
        <title>Plant Genome Project.</title>
        <authorList>
            <person name="Zhang R.-G."/>
        </authorList>
    </citation>
    <scope>NUCLEOTIDE SEQUENCE</scope>
    <source>
        <strain evidence="1">WSP0</strain>
        <tissue evidence="1">Leaf</tissue>
    </source>
</reference>
<protein>
    <submittedName>
        <fullName evidence="1">Uncharacterized protein</fullName>
    </submittedName>
</protein>